<evidence type="ECO:0000313" key="9">
    <source>
        <dbReference type="WBParaSite" id="TMUE_3000011638.1"/>
    </source>
</evidence>
<feature type="region of interest" description="Disordered" evidence="6">
    <location>
        <begin position="1"/>
        <end position="73"/>
    </location>
</feature>
<dbReference type="Gene3D" id="3.40.1280.30">
    <property type="match status" value="1"/>
</dbReference>
<keyword evidence="8" id="KW-1185">Reference proteome</keyword>
<dbReference type="InterPro" id="IPR007356">
    <property type="entry name" value="tRNA_m1G_MeTrfase_euk"/>
</dbReference>
<keyword evidence="2" id="KW-0489">Methyltransferase</keyword>
<feature type="compositionally biased region" description="Basic residues" evidence="6">
    <location>
        <begin position="32"/>
        <end position="45"/>
    </location>
</feature>
<dbReference type="CDD" id="cd18101">
    <property type="entry name" value="Trm10euk_A"/>
    <property type="match status" value="1"/>
</dbReference>
<evidence type="ECO:0000256" key="4">
    <source>
        <dbReference type="ARBA" id="ARBA00022691"/>
    </source>
</evidence>
<dbReference type="GO" id="GO:0000049">
    <property type="term" value="F:tRNA binding"/>
    <property type="evidence" value="ECO:0007669"/>
    <property type="project" value="TreeGrafter"/>
</dbReference>
<sequence length="269" mass="30791">MGADEEDQQPVTLSKKQLKRQRKREQWLQGRKERRKREHEKRKQRRAEARKAGLPPKPGRDSLKRTAMESSKCRQRVAVDMSFDSLMSEKDQQKAIRQLAQCYAVNRRAANPLQMYIVSFSGPSRVLFDSVEGNSSWDVLVKSETLITVFGKTDIVYLSSESPNCLTELDETKVYVIGGLVDHNHHKGKCLNLAESEGMSHARLPIDEHMNLRTRRVLTINHVFEILLRYTETGSWKTSFDMVIPLRKRLQSKTAVVSTMPALTTASPP</sequence>
<dbReference type="STRING" id="70415.A0A5S6QWZ4"/>
<keyword evidence="3" id="KW-0808">Transferase</keyword>
<comment type="catalytic activity">
    <reaction evidence="5">
        <text>guanosine(9) in tRNA + S-adenosyl-L-methionine = N(1)-methylguanosine(9) in tRNA + S-adenosyl-L-homocysteine + H(+)</text>
        <dbReference type="Rhea" id="RHEA:43156"/>
        <dbReference type="Rhea" id="RHEA-COMP:10367"/>
        <dbReference type="Rhea" id="RHEA-COMP:10368"/>
        <dbReference type="ChEBI" id="CHEBI:15378"/>
        <dbReference type="ChEBI" id="CHEBI:57856"/>
        <dbReference type="ChEBI" id="CHEBI:59789"/>
        <dbReference type="ChEBI" id="CHEBI:73542"/>
        <dbReference type="ChEBI" id="CHEBI:74269"/>
        <dbReference type="EC" id="2.1.1.221"/>
    </reaction>
</comment>
<evidence type="ECO:0000256" key="5">
    <source>
        <dbReference type="ARBA" id="ARBA00048434"/>
    </source>
</evidence>
<proteinExistence type="predicted"/>
<keyword evidence="4" id="KW-0949">S-adenosyl-L-methionine</keyword>
<dbReference type="WBParaSite" id="TMUE_3000011638.1">
    <property type="protein sequence ID" value="TMUE_3000011638.1"/>
    <property type="gene ID" value="WBGene00287516"/>
</dbReference>
<evidence type="ECO:0000256" key="2">
    <source>
        <dbReference type="ARBA" id="ARBA00022603"/>
    </source>
</evidence>
<dbReference type="FunFam" id="3.40.1280.30:FF:000001">
    <property type="entry name" value="tRNA methyltransferase 10 homolog A"/>
    <property type="match status" value="1"/>
</dbReference>
<evidence type="ECO:0000256" key="1">
    <source>
        <dbReference type="ARBA" id="ARBA00012797"/>
    </source>
</evidence>
<dbReference type="EC" id="2.1.1.221" evidence="1"/>
<dbReference type="InterPro" id="IPR038459">
    <property type="entry name" value="MT_TRM10-typ_sf"/>
</dbReference>
<dbReference type="PROSITE" id="PS51675">
    <property type="entry name" value="SAM_MT_TRM10"/>
    <property type="match status" value="1"/>
</dbReference>
<reference evidence="9" key="1">
    <citation type="submission" date="2019-12" db="UniProtKB">
        <authorList>
            <consortium name="WormBaseParasite"/>
        </authorList>
    </citation>
    <scope>IDENTIFICATION</scope>
</reference>
<dbReference type="Proteomes" id="UP000046395">
    <property type="component" value="Unassembled WGS sequence"/>
</dbReference>
<dbReference type="AlphaFoldDB" id="A0A5S6QWZ4"/>
<dbReference type="PANTHER" id="PTHR13563:SF13">
    <property type="entry name" value="TRNA METHYLTRANSFERASE 10 HOMOLOG A"/>
    <property type="match status" value="1"/>
</dbReference>
<dbReference type="InterPro" id="IPR028564">
    <property type="entry name" value="MT_TRM10-typ"/>
</dbReference>
<dbReference type="GO" id="GO:0052905">
    <property type="term" value="F:tRNA (guanosine(9)-N1)-methyltransferase activity"/>
    <property type="evidence" value="ECO:0007669"/>
    <property type="project" value="UniProtKB-EC"/>
</dbReference>
<evidence type="ECO:0000256" key="6">
    <source>
        <dbReference type="SAM" id="MobiDB-lite"/>
    </source>
</evidence>
<name>A0A5S6QWZ4_TRIMR</name>
<evidence type="ECO:0000256" key="3">
    <source>
        <dbReference type="ARBA" id="ARBA00022679"/>
    </source>
</evidence>
<dbReference type="GO" id="GO:0002939">
    <property type="term" value="P:tRNA N1-guanine methylation"/>
    <property type="evidence" value="ECO:0007669"/>
    <property type="project" value="TreeGrafter"/>
</dbReference>
<evidence type="ECO:0000259" key="7">
    <source>
        <dbReference type="PROSITE" id="PS51675"/>
    </source>
</evidence>
<protein>
    <recommendedName>
        <fullName evidence="1">tRNA (guanine(9)-N(1))-methyltransferase</fullName>
        <ecNumber evidence="1">2.1.1.221</ecNumber>
    </recommendedName>
</protein>
<feature type="compositionally biased region" description="Basic and acidic residues" evidence="6">
    <location>
        <begin position="58"/>
        <end position="67"/>
    </location>
</feature>
<accession>A0A5S6QWZ4</accession>
<feature type="domain" description="SAM-dependent MTase TRM10-type" evidence="7">
    <location>
        <begin position="60"/>
        <end position="251"/>
    </location>
</feature>
<organism evidence="8 9">
    <name type="scientific">Trichuris muris</name>
    <name type="common">Mouse whipworm</name>
    <dbReference type="NCBI Taxonomy" id="70415"/>
    <lineage>
        <taxon>Eukaryota</taxon>
        <taxon>Metazoa</taxon>
        <taxon>Ecdysozoa</taxon>
        <taxon>Nematoda</taxon>
        <taxon>Enoplea</taxon>
        <taxon>Dorylaimia</taxon>
        <taxon>Trichinellida</taxon>
        <taxon>Trichuridae</taxon>
        <taxon>Trichuris</taxon>
    </lineage>
</organism>
<evidence type="ECO:0000313" key="8">
    <source>
        <dbReference type="Proteomes" id="UP000046395"/>
    </source>
</evidence>
<dbReference type="GO" id="GO:0005654">
    <property type="term" value="C:nucleoplasm"/>
    <property type="evidence" value="ECO:0007669"/>
    <property type="project" value="TreeGrafter"/>
</dbReference>
<dbReference type="PANTHER" id="PTHR13563">
    <property type="entry name" value="TRNA (GUANINE-9-) METHYLTRANSFERASE"/>
    <property type="match status" value="1"/>
</dbReference>